<dbReference type="InterPro" id="IPR035903">
    <property type="entry name" value="HesB-like_dom_sf"/>
</dbReference>
<dbReference type="InterPro" id="IPR017870">
    <property type="entry name" value="FeS_cluster_insertion_CS"/>
</dbReference>
<name>A0A7H1NUB7_9PROT</name>
<dbReference type="Proteomes" id="UP000516349">
    <property type="component" value="Chromosome"/>
</dbReference>
<dbReference type="Pfam" id="PF01521">
    <property type="entry name" value="Fe-S_biosyn"/>
    <property type="match status" value="1"/>
</dbReference>
<organism evidence="2 3">
    <name type="scientific">Entomobacter blattae</name>
    <dbReference type="NCBI Taxonomy" id="2762277"/>
    <lineage>
        <taxon>Bacteria</taxon>
        <taxon>Pseudomonadati</taxon>
        <taxon>Pseudomonadota</taxon>
        <taxon>Alphaproteobacteria</taxon>
        <taxon>Acetobacterales</taxon>
        <taxon>Acetobacteraceae</taxon>
        <taxon>Entomobacter</taxon>
    </lineage>
</organism>
<gene>
    <name evidence="2" type="ORF">JGUZn3_21750</name>
</gene>
<dbReference type="GO" id="GO:0051537">
    <property type="term" value="F:2 iron, 2 sulfur cluster binding"/>
    <property type="evidence" value="ECO:0007669"/>
    <property type="project" value="TreeGrafter"/>
</dbReference>
<dbReference type="GO" id="GO:0005506">
    <property type="term" value="F:iron ion binding"/>
    <property type="evidence" value="ECO:0007669"/>
    <property type="project" value="TreeGrafter"/>
</dbReference>
<dbReference type="KEGG" id="ebla:JGUZn3_21750"/>
<dbReference type="PANTHER" id="PTHR43011:SF1">
    <property type="entry name" value="IRON-SULFUR CLUSTER ASSEMBLY 2 HOMOLOG, MITOCHONDRIAL"/>
    <property type="match status" value="1"/>
</dbReference>
<dbReference type="PANTHER" id="PTHR43011">
    <property type="entry name" value="IRON-SULFUR CLUSTER ASSEMBLY 2 HOMOLOG, MITOCHONDRIAL"/>
    <property type="match status" value="1"/>
</dbReference>
<dbReference type="InterPro" id="IPR000361">
    <property type="entry name" value="ATAP_core_dom"/>
</dbReference>
<evidence type="ECO:0000313" key="2">
    <source>
        <dbReference type="EMBL" id="QNT79377.1"/>
    </source>
</evidence>
<dbReference type="PROSITE" id="PS01152">
    <property type="entry name" value="HESB"/>
    <property type="match status" value="1"/>
</dbReference>
<reference evidence="2 3" key="1">
    <citation type="submission" date="2020-08" db="EMBL/GenBank/DDBJ databases">
        <title>Complete genome sequence of Entomobacter blattae G55GP.</title>
        <authorList>
            <person name="Poehlein A."/>
            <person name="Guzman J."/>
            <person name="Daniel R."/>
            <person name="Vilcinskas A."/>
        </authorList>
    </citation>
    <scope>NUCLEOTIDE SEQUENCE [LARGE SCALE GENOMIC DNA]</scope>
    <source>
        <strain evidence="2 3">G55GP</strain>
    </source>
</reference>
<accession>A0A7H1NUB7</accession>
<keyword evidence="3" id="KW-1185">Reference proteome</keyword>
<proteinExistence type="predicted"/>
<evidence type="ECO:0000259" key="1">
    <source>
        <dbReference type="Pfam" id="PF01521"/>
    </source>
</evidence>
<dbReference type="EMBL" id="CP060244">
    <property type="protein sequence ID" value="QNT79377.1"/>
    <property type="molecule type" value="Genomic_DNA"/>
</dbReference>
<dbReference type="NCBIfam" id="TIGR00049">
    <property type="entry name" value="iron-sulfur cluster assembly accessory protein"/>
    <property type="match status" value="1"/>
</dbReference>
<dbReference type="InterPro" id="IPR016092">
    <property type="entry name" value="ATAP"/>
</dbReference>
<dbReference type="Gene3D" id="2.60.300.12">
    <property type="entry name" value="HesB-like domain"/>
    <property type="match status" value="1"/>
</dbReference>
<evidence type="ECO:0000313" key="3">
    <source>
        <dbReference type="Proteomes" id="UP000516349"/>
    </source>
</evidence>
<dbReference type="SUPFAM" id="SSF89360">
    <property type="entry name" value="HesB-like domain"/>
    <property type="match status" value="1"/>
</dbReference>
<dbReference type="GO" id="GO:0016226">
    <property type="term" value="P:iron-sulfur cluster assembly"/>
    <property type="evidence" value="ECO:0007669"/>
    <property type="project" value="InterPro"/>
</dbReference>
<sequence length="112" mass="12149">MNFSVTEKAALRIEQIISGKKAETENVPFLRVEVLSGGCNGFQYTFKIDSTLHEEDITIQAGNFLVVTDPTSMTFLEGAELDFSDKLMGAHFSIRNPNASSSCGCGSSFSVD</sequence>
<feature type="domain" description="Core" evidence="1">
    <location>
        <begin position="1"/>
        <end position="106"/>
    </location>
</feature>
<protein>
    <recommendedName>
        <fullName evidence="1">Core domain-containing protein</fullName>
    </recommendedName>
</protein>
<dbReference type="AlphaFoldDB" id="A0A7H1NUB7"/>
<dbReference type="GO" id="GO:0051539">
    <property type="term" value="F:4 iron, 4 sulfur cluster binding"/>
    <property type="evidence" value="ECO:0007669"/>
    <property type="project" value="TreeGrafter"/>
</dbReference>